<gene>
    <name evidence="3" type="ordered locus">Sulac_0462</name>
    <name evidence="4" type="ordered locus">Sulac_0494</name>
</gene>
<proteinExistence type="predicted"/>
<reference evidence="4 5" key="2">
    <citation type="journal article" date="2012" name="Stand. Genomic Sci.">
        <title>Complete genome sequence of the moderately thermophilic mineral-sulfide-oxidizing firmicute Sulfobacillus acidophilus type strain (NAL(T)).</title>
        <authorList>
            <person name="Anderson I."/>
            <person name="Chertkov O."/>
            <person name="Chen A."/>
            <person name="Saunders E."/>
            <person name="Lapidus A."/>
            <person name="Nolan M."/>
            <person name="Lucas S."/>
            <person name="Hammon N."/>
            <person name="Deshpande S."/>
            <person name="Cheng J.F."/>
            <person name="Han C."/>
            <person name="Tapia R."/>
            <person name="Goodwin L.A."/>
            <person name="Pitluck S."/>
            <person name="Liolios K."/>
            <person name="Pagani I."/>
            <person name="Ivanova N."/>
            <person name="Mikhailova N."/>
            <person name="Pati A."/>
            <person name="Palaniappan K."/>
            <person name="Land M."/>
            <person name="Pan C."/>
            <person name="Rohde M."/>
            <person name="Pukall R."/>
            <person name="Goker M."/>
            <person name="Detter J.C."/>
            <person name="Woyke T."/>
            <person name="Bristow J."/>
            <person name="Eisen J.A."/>
            <person name="Markowitz V."/>
            <person name="Hugenholtz P."/>
            <person name="Kyrpides N.C."/>
            <person name="Klenk H.P."/>
            <person name="Mavromatis K."/>
        </authorList>
    </citation>
    <scope>NUCLEOTIDE SEQUENCE [LARGE SCALE GENOMIC DNA]</scope>
    <source>
        <strain evidence="5">ATCC 700253 / DSM 10332 / NAL</strain>
        <strain evidence="4">DSM 10332</strain>
    </source>
</reference>
<dbReference type="STRING" id="679936.Sulac_0462"/>
<dbReference type="GO" id="GO:0003677">
    <property type="term" value="F:DNA binding"/>
    <property type="evidence" value="ECO:0007669"/>
    <property type="project" value="InterPro"/>
</dbReference>
<dbReference type="InterPro" id="IPR050090">
    <property type="entry name" value="Tyrosine_recombinase_XerCD"/>
</dbReference>
<dbReference type="GO" id="GO:0006310">
    <property type="term" value="P:DNA recombination"/>
    <property type="evidence" value="ECO:0007669"/>
    <property type="project" value="UniProtKB-KW"/>
</dbReference>
<dbReference type="HOGENOM" id="CLU_027562_10_1_9"/>
<name>G8TYS6_SULAD</name>
<dbReference type="InterPro" id="IPR002104">
    <property type="entry name" value="Integrase_catalytic"/>
</dbReference>
<dbReference type="Gene3D" id="1.10.443.10">
    <property type="entry name" value="Intergrase catalytic core"/>
    <property type="match status" value="1"/>
</dbReference>
<dbReference type="SUPFAM" id="SSF56349">
    <property type="entry name" value="DNA breaking-rejoining enzymes"/>
    <property type="match status" value="1"/>
</dbReference>
<dbReference type="EMBL" id="CP003179">
    <property type="protein sequence ID" value="AEW04041.1"/>
    <property type="molecule type" value="Genomic_DNA"/>
</dbReference>
<dbReference type="PROSITE" id="PS51898">
    <property type="entry name" value="TYR_RECOMBINASE"/>
    <property type="match status" value="1"/>
</dbReference>
<evidence type="ECO:0000256" key="1">
    <source>
        <dbReference type="ARBA" id="ARBA00023172"/>
    </source>
</evidence>
<evidence type="ECO:0000313" key="5">
    <source>
        <dbReference type="Proteomes" id="UP000005439"/>
    </source>
</evidence>
<dbReference type="GO" id="GO:0015074">
    <property type="term" value="P:DNA integration"/>
    <property type="evidence" value="ECO:0007669"/>
    <property type="project" value="InterPro"/>
</dbReference>
<accession>G8TYS6</accession>
<dbReference type="Proteomes" id="UP000005439">
    <property type="component" value="Chromosome"/>
</dbReference>
<dbReference type="Pfam" id="PF00589">
    <property type="entry name" value="Phage_integrase"/>
    <property type="match status" value="1"/>
</dbReference>
<dbReference type="PANTHER" id="PTHR30349">
    <property type="entry name" value="PHAGE INTEGRASE-RELATED"/>
    <property type="match status" value="1"/>
</dbReference>
<dbReference type="PATRIC" id="fig|679936.5.peg.481"/>
<feature type="domain" description="Tyr recombinase" evidence="2">
    <location>
        <begin position="108"/>
        <end position="307"/>
    </location>
</feature>
<protein>
    <submittedName>
        <fullName evidence="4">Integrase family protein</fullName>
    </submittedName>
</protein>
<evidence type="ECO:0000313" key="3">
    <source>
        <dbReference type="EMBL" id="AEW04015.1"/>
    </source>
</evidence>
<dbReference type="InterPro" id="IPR013762">
    <property type="entry name" value="Integrase-like_cat_sf"/>
</dbReference>
<dbReference type="AlphaFoldDB" id="G8TYS6"/>
<dbReference type="KEGG" id="sap:Sulac_0462"/>
<organism evidence="4 5">
    <name type="scientific">Sulfobacillus acidophilus (strain ATCC 700253 / DSM 10332 / NAL)</name>
    <dbReference type="NCBI Taxonomy" id="679936"/>
    <lineage>
        <taxon>Bacteria</taxon>
        <taxon>Bacillati</taxon>
        <taxon>Bacillota</taxon>
        <taxon>Clostridia</taxon>
        <taxon>Eubacteriales</taxon>
        <taxon>Clostridiales Family XVII. Incertae Sedis</taxon>
        <taxon>Sulfobacillus</taxon>
    </lineage>
</organism>
<dbReference type="PANTHER" id="PTHR30349:SF64">
    <property type="entry name" value="PROPHAGE INTEGRASE INTD-RELATED"/>
    <property type="match status" value="1"/>
</dbReference>
<keyword evidence="5" id="KW-1185">Reference proteome</keyword>
<dbReference type="InterPro" id="IPR011010">
    <property type="entry name" value="DNA_brk_join_enz"/>
</dbReference>
<reference evidence="5" key="1">
    <citation type="submission" date="2011-12" db="EMBL/GenBank/DDBJ databases">
        <title>The complete genome of chromosome of Sulfobacillus acidophilus DSM 10332.</title>
        <authorList>
            <person name="Lucas S."/>
            <person name="Han J."/>
            <person name="Lapidus A."/>
            <person name="Bruce D."/>
            <person name="Goodwin L."/>
            <person name="Pitluck S."/>
            <person name="Peters L."/>
            <person name="Kyrpides N."/>
            <person name="Mavromatis K."/>
            <person name="Ivanova N."/>
            <person name="Mikhailova N."/>
            <person name="Chertkov O."/>
            <person name="Saunders E."/>
            <person name="Detter J.C."/>
            <person name="Tapia R."/>
            <person name="Han C."/>
            <person name="Land M."/>
            <person name="Hauser L."/>
            <person name="Markowitz V."/>
            <person name="Cheng J.-F."/>
            <person name="Hugenholtz P."/>
            <person name="Woyke T."/>
            <person name="Wu D."/>
            <person name="Pukall R."/>
            <person name="Gehrich-Schroeter G."/>
            <person name="Schneider S."/>
            <person name="Klenk H.-P."/>
            <person name="Eisen J.A."/>
        </authorList>
    </citation>
    <scope>NUCLEOTIDE SEQUENCE [LARGE SCALE GENOMIC DNA]</scope>
    <source>
        <strain evidence="5">ATCC 700253 / DSM 10332 / NAL</strain>
    </source>
</reference>
<dbReference type="EMBL" id="CP003179">
    <property type="protein sequence ID" value="AEW04015.1"/>
    <property type="molecule type" value="Genomic_DNA"/>
</dbReference>
<dbReference type="KEGG" id="sap:Sulac_0494"/>
<evidence type="ECO:0000259" key="2">
    <source>
        <dbReference type="PROSITE" id="PS51898"/>
    </source>
</evidence>
<keyword evidence="1" id="KW-0233">DNA recombination</keyword>
<sequence>MAAPRPSLPGELGRLIDEFVTHKQALGYRYRVESEQLARLARVAQDDPIRDRVIPQTVVDRWVARVPGERWGTQRIRVSCLRVFLQWARSRGYITPLLPPLKRQSAPYVPYIFSEKEITGFFHACDTMEVYPGTDKHLLLPMLFRLLYGTGLRVSEACQLRFADVDWVRGTLLIRESKGGKDRLVAVSPSLRDGLQRWRAHLLTRQPAPTWFFETRNGQPPSRHWIYRQFRQSLWRAGIPHAGRGTGPRVHDLRHTFCVRALKHLVDEGLDVYAALPILSAYVGHASPTATEGYVRLTADLYPEVITAVVQVTGTTIPEVNDGPTH</sequence>
<evidence type="ECO:0000313" key="4">
    <source>
        <dbReference type="EMBL" id="AEW04041.1"/>
    </source>
</evidence>